<accession>A0A371AQX2</accession>
<keyword evidence="5 8" id="KW-1133">Transmembrane helix</keyword>
<evidence type="ECO:0000256" key="5">
    <source>
        <dbReference type="ARBA" id="ARBA00022989"/>
    </source>
</evidence>
<comment type="similarity">
    <text evidence="2">Belongs to the CpsC/CapA family.</text>
</comment>
<dbReference type="PANTHER" id="PTHR32309">
    <property type="entry name" value="TYROSINE-PROTEIN KINASE"/>
    <property type="match status" value="1"/>
</dbReference>
<evidence type="ECO:0000313" key="11">
    <source>
        <dbReference type="Proteomes" id="UP000255036"/>
    </source>
</evidence>
<keyword evidence="6 8" id="KW-0472">Membrane</keyword>
<keyword evidence="3" id="KW-1003">Cell membrane</keyword>
<comment type="caution">
    <text evidence="10">The sequence shown here is derived from an EMBL/GenBank/DDBJ whole genome shotgun (WGS) entry which is preliminary data.</text>
</comment>
<name>A0A371AQX2_9FIRM</name>
<evidence type="ECO:0000256" key="3">
    <source>
        <dbReference type="ARBA" id="ARBA00022475"/>
    </source>
</evidence>
<dbReference type="InterPro" id="IPR050445">
    <property type="entry name" value="Bact_polysacc_biosynth/exp"/>
</dbReference>
<dbReference type="GO" id="GO:0004713">
    <property type="term" value="F:protein tyrosine kinase activity"/>
    <property type="evidence" value="ECO:0007669"/>
    <property type="project" value="UniProtKB-KW"/>
</dbReference>
<feature type="region of interest" description="Disordered" evidence="7">
    <location>
        <begin position="232"/>
        <end position="257"/>
    </location>
</feature>
<evidence type="ECO:0000256" key="4">
    <source>
        <dbReference type="ARBA" id="ARBA00022692"/>
    </source>
</evidence>
<dbReference type="GO" id="GO:0005886">
    <property type="term" value="C:plasma membrane"/>
    <property type="evidence" value="ECO:0007669"/>
    <property type="project" value="UniProtKB-SubCell"/>
</dbReference>
<organism evidence="10 11">
    <name type="scientific">Anaerosacchariphilus polymeriproducens</name>
    <dbReference type="NCBI Taxonomy" id="1812858"/>
    <lineage>
        <taxon>Bacteria</taxon>
        <taxon>Bacillati</taxon>
        <taxon>Bacillota</taxon>
        <taxon>Clostridia</taxon>
        <taxon>Lachnospirales</taxon>
        <taxon>Lachnospiraceae</taxon>
        <taxon>Anaerosacchariphilus</taxon>
    </lineage>
</organism>
<reference evidence="10 11" key="1">
    <citation type="submission" date="2018-07" db="EMBL/GenBank/DDBJ databases">
        <title>Anaerosacharophilus polymeroproducens gen. nov. sp. nov., an anaerobic bacterium isolated from salt field.</title>
        <authorList>
            <person name="Kim W."/>
            <person name="Yang S.-H."/>
            <person name="Oh J."/>
            <person name="Lee J.-H."/>
            <person name="Kwon K.K."/>
        </authorList>
    </citation>
    <scope>NUCLEOTIDE SEQUENCE [LARGE SCALE GENOMIC DNA]</scope>
    <source>
        <strain evidence="10 11">MCWD5</strain>
    </source>
</reference>
<proteinExistence type="inferred from homology"/>
<keyword evidence="4 8" id="KW-0812">Transmembrane</keyword>
<dbReference type="Proteomes" id="UP000255036">
    <property type="component" value="Unassembled WGS sequence"/>
</dbReference>
<evidence type="ECO:0000313" key="10">
    <source>
        <dbReference type="EMBL" id="RDU21987.1"/>
    </source>
</evidence>
<dbReference type="PANTHER" id="PTHR32309:SF13">
    <property type="entry name" value="FERRIC ENTEROBACTIN TRANSPORT PROTEIN FEPE"/>
    <property type="match status" value="1"/>
</dbReference>
<evidence type="ECO:0000256" key="1">
    <source>
        <dbReference type="ARBA" id="ARBA00004651"/>
    </source>
</evidence>
<keyword evidence="10" id="KW-0418">Kinase</keyword>
<evidence type="ECO:0000256" key="7">
    <source>
        <dbReference type="SAM" id="MobiDB-lite"/>
    </source>
</evidence>
<evidence type="ECO:0000256" key="6">
    <source>
        <dbReference type="ARBA" id="ARBA00023136"/>
    </source>
</evidence>
<protein>
    <submittedName>
        <fullName evidence="10">Protein-tyrosine kinase</fullName>
    </submittedName>
</protein>
<dbReference type="InterPro" id="IPR003856">
    <property type="entry name" value="LPS_length_determ_N"/>
</dbReference>
<dbReference type="EMBL" id="QRCT01000050">
    <property type="protein sequence ID" value="RDU21987.1"/>
    <property type="molecule type" value="Genomic_DNA"/>
</dbReference>
<feature type="domain" description="Polysaccharide chain length determinant N-terminal" evidence="9">
    <location>
        <begin position="11"/>
        <end position="101"/>
    </location>
</feature>
<sequence length="257" mass="29143">MDQKDYNKEFEVDLSELFMVILGKFWVIVMFGIVFMLVSFLVSKYAFVPEFESSTKIYVLNKQNNESGLTYGDLQTGTQLTKDYMTLVTSRLVIEQVIAELGLELSNEELRNSVTVTNPMDTRILEIAVRNKDPFIAKKAADALRKDSEEHITHVMDIKRINLVEEANIPENPVTPNISLNIALGGVLGIVIASFLILLRFFMDDTIKTPEDVEKYLGLSVLSTIPLQSDMNVTNKKNKSTNGRVKRERRRRACGDN</sequence>
<keyword evidence="10" id="KW-0829">Tyrosine-protein kinase</keyword>
<gene>
    <name evidence="10" type="ORF">DWV06_15755</name>
</gene>
<feature type="transmembrane region" description="Helical" evidence="8">
    <location>
        <begin position="21"/>
        <end position="42"/>
    </location>
</feature>
<evidence type="ECO:0000259" key="9">
    <source>
        <dbReference type="Pfam" id="PF02706"/>
    </source>
</evidence>
<dbReference type="AlphaFoldDB" id="A0A371AQX2"/>
<comment type="subcellular location">
    <subcellularLocation>
        <location evidence="1">Cell membrane</location>
        <topology evidence="1">Multi-pass membrane protein</topology>
    </subcellularLocation>
</comment>
<evidence type="ECO:0000256" key="8">
    <source>
        <dbReference type="SAM" id="Phobius"/>
    </source>
</evidence>
<keyword evidence="10" id="KW-0808">Transferase</keyword>
<evidence type="ECO:0000256" key="2">
    <source>
        <dbReference type="ARBA" id="ARBA00006683"/>
    </source>
</evidence>
<dbReference type="OrthoDB" id="2360475at2"/>
<dbReference type="Pfam" id="PF02706">
    <property type="entry name" value="Wzz"/>
    <property type="match status" value="1"/>
</dbReference>
<feature type="transmembrane region" description="Helical" evidence="8">
    <location>
        <begin position="178"/>
        <end position="199"/>
    </location>
</feature>
<dbReference type="RefSeq" id="WP_115483150.1">
    <property type="nucleotide sequence ID" value="NZ_QRCT01000050.1"/>
</dbReference>
<keyword evidence="11" id="KW-1185">Reference proteome</keyword>
<feature type="compositionally biased region" description="Basic residues" evidence="7">
    <location>
        <begin position="236"/>
        <end position="257"/>
    </location>
</feature>